<accession>A0A398CWQ6</accession>
<dbReference type="Gene3D" id="2.60.40.10">
    <property type="entry name" value="Immunoglobulins"/>
    <property type="match status" value="1"/>
</dbReference>
<feature type="chain" id="PRO_5017303909" evidence="3">
    <location>
        <begin position="24"/>
        <end position="967"/>
    </location>
</feature>
<dbReference type="Proteomes" id="UP000266328">
    <property type="component" value="Unassembled WGS sequence"/>
</dbReference>
<dbReference type="PANTHER" id="PTHR43308">
    <property type="entry name" value="OUTER MEMBRANE PROTEIN ALPHA-RELATED"/>
    <property type="match status" value="1"/>
</dbReference>
<dbReference type="Pfam" id="PF11999">
    <property type="entry name" value="Ice_binding"/>
    <property type="match status" value="1"/>
</dbReference>
<comment type="caution">
    <text evidence="6">The sequence shown here is derived from an EMBL/GenBank/DDBJ whole genome shotgun (WGS) entry which is preliminary data.</text>
</comment>
<dbReference type="OrthoDB" id="2082707at2"/>
<dbReference type="InterPro" id="IPR001119">
    <property type="entry name" value="SLH_dom"/>
</dbReference>
<feature type="domain" description="SLH" evidence="5">
    <location>
        <begin position="683"/>
        <end position="742"/>
    </location>
</feature>
<keyword evidence="7" id="KW-1185">Reference proteome</keyword>
<dbReference type="PROSITE" id="PS50093">
    <property type="entry name" value="PKD"/>
    <property type="match status" value="1"/>
</dbReference>
<feature type="signal peptide" evidence="3">
    <location>
        <begin position="1"/>
        <end position="23"/>
    </location>
</feature>
<feature type="domain" description="SLH" evidence="5">
    <location>
        <begin position="743"/>
        <end position="804"/>
    </location>
</feature>
<evidence type="ECO:0000313" key="7">
    <source>
        <dbReference type="Proteomes" id="UP000266328"/>
    </source>
</evidence>
<sequence length="967" mass="101657">MRRVLATLVALALVMSMFTGVFAPMPATRAASVVNLGTAGDFVILAKTAITTTGATSISGDIGISPAAASSIAGFGLVMDSTNTFSTSSLVNGRVYASDYASPTPTNMSTAVSDMEAAYTAAHGQPSTVTELGGGTVALQTLVPGVYKWSTPVTITTDLILAGGPDDVWVFQMAQTLDLAAGMKILLSGGAQAKNIFWQVAGTVNLLAGSHFEGIILAQTNIAMRAGATFNGRLLAQSAVTFISTTGDAPAATGAPGTITIIKNTVPNGPQDFNFAIVGPTLNTSFALDDDADPTLPNWELFGGLVPGTYTITEQAVVGYSLIGIAGATTFDLSTSTATVMLVEGAAVSSATVTFTNMQRSGTIRITKDTVPDGPQVFSFTMTHDPYQTAFSLDDDPVSPLLNWTLFGGLLPDTYTITEAPAVDYVLTGIAGATSSNLGTRTATVTLTLDTPSAAVTFTNTLGVPDIHLVKSVSPVGAVFPGTRLTYTLSFTNTGTAATSPDTRVTDVLDGWLDETTLSNISGWGGSYNNTNRTITWTVGSIAAGGSWGVTFAANVRSIQNVFLLIHNTGLYSATLGGTGQSNTVETPVLPIVLTPEEPPVIPPPPPSIAITVTAPEPLCVEAYLPYQICFTNGVPPYKYTVDFGDGTPIVTGTTSSSCVTLEHAYLAIKPYAFSVVVHDSKGMESTHTETFTPMDCTKKVVVYHHNFFIGYPDGTFQPDGNITRAEVAAAMSRALGLGWTTDPSGFSDLKATHWAAGFITLMTQEGFMTGDPAGTFRPDDPMTRAEAAAAFLRIAGMSPVLNPSSSSFKDVQPLSWAAGYIEAARQAGLLAGYPDNTFRPADLLSRAEFATLACNALGRVLTTTNTRENAQYEVKWPDVTPDFWAYNYILEVSTPHTVTNPARLTRIITLKDRKIPLFSEGDNGIITFLQLGNTITAIVPVDGLQADGSDPAPREVKVRIINHERP</sequence>
<proteinExistence type="inferred from homology"/>
<dbReference type="InterPro" id="IPR000601">
    <property type="entry name" value="PKD_dom"/>
</dbReference>
<name>A0A398CWQ6_9BACT</name>
<evidence type="ECO:0000256" key="2">
    <source>
        <dbReference type="ARBA" id="ARBA00022729"/>
    </source>
</evidence>
<evidence type="ECO:0000256" key="3">
    <source>
        <dbReference type="SAM" id="SignalP"/>
    </source>
</evidence>
<dbReference type="PROSITE" id="PS51272">
    <property type="entry name" value="SLH"/>
    <property type="match status" value="3"/>
</dbReference>
<evidence type="ECO:0000259" key="5">
    <source>
        <dbReference type="PROSITE" id="PS51272"/>
    </source>
</evidence>
<feature type="domain" description="PKD" evidence="4">
    <location>
        <begin position="633"/>
        <end position="691"/>
    </location>
</feature>
<evidence type="ECO:0000259" key="4">
    <source>
        <dbReference type="PROSITE" id="PS50093"/>
    </source>
</evidence>
<dbReference type="Pfam" id="PF25549">
    <property type="entry name" value="DUF7927"/>
    <property type="match status" value="1"/>
</dbReference>
<reference evidence="6 7" key="1">
    <citation type="submission" date="2018-09" db="EMBL/GenBank/DDBJ databases">
        <title>Discovery and Ecogenomic Context for Candidatus Cryosericales, a Global Caldiserica Order Active in Thawing Permafrost.</title>
        <authorList>
            <person name="Martinez M.A."/>
            <person name="Woodcroft B.J."/>
            <person name="Ignacio Espinoza J.C."/>
            <person name="Zayed A."/>
            <person name="Singleton C.M."/>
            <person name="Boyd J."/>
            <person name="Li Y.-F."/>
            <person name="Purvine S."/>
            <person name="Maughan H."/>
            <person name="Hodgkins S.B."/>
            <person name="Anderson D."/>
            <person name="Sederholm M."/>
            <person name="Temperton B."/>
            <person name="Saleska S.R."/>
            <person name="Tyson G.W."/>
            <person name="Rich V.I."/>
        </authorList>
    </citation>
    <scope>NUCLEOTIDE SEQUENCE [LARGE SCALE GENOMIC DNA]</scope>
    <source>
        <strain evidence="6 7">SMC7</strain>
    </source>
</reference>
<protein>
    <submittedName>
        <fullName evidence="6">DUF3494 domain-containing protein</fullName>
    </submittedName>
</protein>
<dbReference type="AlphaFoldDB" id="A0A398CWQ6"/>
<comment type="similarity">
    <text evidence="1">Belongs to the ice-binding protein family.</text>
</comment>
<dbReference type="InterPro" id="IPR035986">
    <property type="entry name" value="PKD_dom_sf"/>
</dbReference>
<gene>
    <name evidence="6" type="ORF">SMC7_01070</name>
</gene>
<feature type="domain" description="SLH" evidence="5">
    <location>
        <begin position="805"/>
        <end position="868"/>
    </location>
</feature>
<dbReference type="Pfam" id="PF00395">
    <property type="entry name" value="SLH"/>
    <property type="match status" value="3"/>
</dbReference>
<dbReference type="InterPro" id="IPR051465">
    <property type="entry name" value="Cell_Envelope_Struct_Comp"/>
</dbReference>
<dbReference type="RefSeq" id="WP_119088533.1">
    <property type="nucleotide sequence ID" value="NZ_QXIS01000006.1"/>
</dbReference>
<organism evidence="6 7">
    <name type="scientific">Candidatus Cryosericum terrychapinii</name>
    <dbReference type="NCBI Taxonomy" id="2290919"/>
    <lineage>
        <taxon>Bacteria</taxon>
        <taxon>Pseudomonadati</taxon>
        <taxon>Caldisericota/Cryosericota group</taxon>
        <taxon>Candidatus Cryosericota</taxon>
        <taxon>Candidatus Cryosericia</taxon>
        <taxon>Candidatus Cryosericales</taxon>
        <taxon>Candidatus Cryosericaceae</taxon>
        <taxon>Candidatus Cryosericum</taxon>
    </lineage>
</organism>
<dbReference type="InterPro" id="IPR013783">
    <property type="entry name" value="Ig-like_fold"/>
</dbReference>
<keyword evidence="2 3" id="KW-0732">Signal</keyword>
<dbReference type="PANTHER" id="PTHR43308:SF5">
    <property type="entry name" value="S-LAYER PROTEIN _ PEPTIDOGLYCAN ENDO-BETA-N-ACETYLGLUCOSAMINIDASE"/>
    <property type="match status" value="1"/>
</dbReference>
<dbReference type="InterPro" id="IPR021884">
    <property type="entry name" value="Ice-bd_prot"/>
</dbReference>
<dbReference type="EMBL" id="QXIS01000006">
    <property type="protein sequence ID" value="RIE06630.1"/>
    <property type="molecule type" value="Genomic_DNA"/>
</dbReference>
<evidence type="ECO:0000313" key="6">
    <source>
        <dbReference type="EMBL" id="RIE06630.1"/>
    </source>
</evidence>
<dbReference type="SUPFAM" id="SSF49299">
    <property type="entry name" value="PKD domain"/>
    <property type="match status" value="1"/>
</dbReference>
<evidence type="ECO:0000256" key="1">
    <source>
        <dbReference type="ARBA" id="ARBA00005445"/>
    </source>
</evidence>
<dbReference type="InterPro" id="IPR057687">
    <property type="entry name" value="DUF7927"/>
</dbReference>